<sequence>MESSIPLSKKLKLEVLGILKAALAIPSTNTDFFLLTLIISLPLFCFLIYYESFLLDILLDIFTSIQALPANHYYFNYFDYWPLGILVRLIPASLNQEFAFKLIRLSLLYLLPLHLLEFFIVLITVDLASKIYTREEERITTLSVRELLRKPPINKDKLRSTFITSVCVLFFSTSTLLGLLWLVVNYYVYWENFFYDVLFAVLYGAAFLALLGKYLEWSALWNMSLVISILEDAYGVEALALAAYFNRGSEKRGLLLMLVFLVWGVVLRLPCLFLGIFGSSDGGYGIVLQVFLLCLGNVFKWVACMIYYYDSKQRILEKKVDEETGLELKQLTDECS</sequence>
<evidence type="ECO:0000313" key="1">
    <source>
        <dbReference type="EMBL" id="KAJ4711132.1"/>
    </source>
</evidence>
<dbReference type="Proteomes" id="UP001164539">
    <property type="component" value="Chromosome 9"/>
</dbReference>
<gene>
    <name evidence="1" type="ORF">OWV82_017204</name>
</gene>
<comment type="caution">
    <text evidence="1">The sequence shown here is derived from an EMBL/GenBank/DDBJ whole genome shotgun (WGS) entry which is preliminary data.</text>
</comment>
<organism evidence="1 2">
    <name type="scientific">Melia azedarach</name>
    <name type="common">Chinaberry tree</name>
    <dbReference type="NCBI Taxonomy" id="155640"/>
    <lineage>
        <taxon>Eukaryota</taxon>
        <taxon>Viridiplantae</taxon>
        <taxon>Streptophyta</taxon>
        <taxon>Embryophyta</taxon>
        <taxon>Tracheophyta</taxon>
        <taxon>Spermatophyta</taxon>
        <taxon>Magnoliopsida</taxon>
        <taxon>eudicotyledons</taxon>
        <taxon>Gunneridae</taxon>
        <taxon>Pentapetalae</taxon>
        <taxon>rosids</taxon>
        <taxon>malvids</taxon>
        <taxon>Sapindales</taxon>
        <taxon>Meliaceae</taxon>
        <taxon>Melia</taxon>
    </lineage>
</organism>
<evidence type="ECO:0000313" key="2">
    <source>
        <dbReference type="Proteomes" id="UP001164539"/>
    </source>
</evidence>
<accession>A0ACC1XJV7</accession>
<keyword evidence="1" id="KW-0472">Membrane</keyword>
<keyword evidence="1" id="KW-0812">Transmembrane</keyword>
<keyword evidence="2" id="KW-1185">Reference proteome</keyword>
<name>A0ACC1XJV7_MELAZ</name>
<reference evidence="1 2" key="1">
    <citation type="journal article" date="2023" name="Science">
        <title>Complex scaffold remodeling in plant triterpene biosynthesis.</title>
        <authorList>
            <person name="De La Pena R."/>
            <person name="Hodgson H."/>
            <person name="Liu J.C."/>
            <person name="Stephenson M.J."/>
            <person name="Martin A.C."/>
            <person name="Owen C."/>
            <person name="Harkess A."/>
            <person name="Leebens-Mack J."/>
            <person name="Jimenez L.E."/>
            <person name="Osbourn A."/>
            <person name="Sattely E.S."/>
        </authorList>
    </citation>
    <scope>NUCLEOTIDE SEQUENCE [LARGE SCALE GENOMIC DNA]</scope>
    <source>
        <strain evidence="2">cv. JPN11</strain>
        <tissue evidence="1">Leaf</tissue>
    </source>
</reference>
<proteinExistence type="predicted"/>
<dbReference type="EMBL" id="CM051402">
    <property type="protein sequence ID" value="KAJ4711132.1"/>
    <property type="molecule type" value="Genomic_DNA"/>
</dbReference>
<protein>
    <submittedName>
        <fullName evidence="1">Transmembrane protein</fullName>
    </submittedName>
</protein>